<feature type="compositionally biased region" description="Polar residues" evidence="1">
    <location>
        <begin position="1250"/>
        <end position="1259"/>
    </location>
</feature>
<keyword evidence="2" id="KW-1133">Transmembrane helix</keyword>
<comment type="caution">
    <text evidence="3">The sequence shown here is derived from an EMBL/GenBank/DDBJ whole genome shotgun (WGS) entry which is preliminary data.</text>
</comment>
<name>A0AB34JMK4_PRYPA</name>
<evidence type="ECO:0000313" key="3">
    <source>
        <dbReference type="EMBL" id="KAL1522173.1"/>
    </source>
</evidence>
<keyword evidence="2" id="KW-0812">Transmembrane</keyword>
<feature type="transmembrane region" description="Helical" evidence="2">
    <location>
        <begin position="350"/>
        <end position="369"/>
    </location>
</feature>
<feature type="transmembrane region" description="Helical" evidence="2">
    <location>
        <begin position="923"/>
        <end position="941"/>
    </location>
</feature>
<evidence type="ECO:0000313" key="4">
    <source>
        <dbReference type="Proteomes" id="UP001515480"/>
    </source>
</evidence>
<keyword evidence="4" id="KW-1185">Reference proteome</keyword>
<evidence type="ECO:0000256" key="2">
    <source>
        <dbReference type="SAM" id="Phobius"/>
    </source>
</evidence>
<feature type="transmembrane region" description="Helical" evidence="2">
    <location>
        <begin position="1097"/>
        <end position="1117"/>
    </location>
</feature>
<feature type="transmembrane region" description="Helical" evidence="2">
    <location>
        <begin position="550"/>
        <end position="571"/>
    </location>
</feature>
<organism evidence="3 4">
    <name type="scientific">Prymnesium parvum</name>
    <name type="common">Toxic golden alga</name>
    <dbReference type="NCBI Taxonomy" id="97485"/>
    <lineage>
        <taxon>Eukaryota</taxon>
        <taxon>Haptista</taxon>
        <taxon>Haptophyta</taxon>
        <taxon>Prymnesiophyceae</taxon>
        <taxon>Prymnesiales</taxon>
        <taxon>Prymnesiaceae</taxon>
        <taxon>Prymnesium</taxon>
    </lineage>
</organism>
<proteinExistence type="predicted"/>
<feature type="transmembrane region" description="Helical" evidence="2">
    <location>
        <begin position="1035"/>
        <end position="1056"/>
    </location>
</feature>
<feature type="region of interest" description="Disordered" evidence="1">
    <location>
        <begin position="1223"/>
        <end position="1259"/>
    </location>
</feature>
<feature type="transmembrane region" description="Helical" evidence="2">
    <location>
        <begin position="1137"/>
        <end position="1158"/>
    </location>
</feature>
<feature type="transmembrane region" description="Helical" evidence="2">
    <location>
        <begin position="854"/>
        <end position="873"/>
    </location>
</feature>
<feature type="transmembrane region" description="Helical" evidence="2">
    <location>
        <begin position="688"/>
        <end position="715"/>
    </location>
</feature>
<sequence length="1259" mass="138350">MLQRLQDVKANVGAATANVANATSAPISCVRMVQRSLKAQLKTTQHEVTAIKAEKMVAKNEPKVSVHQVRAEDLLSQLDNIRGRPKSDYFAPSLKRSKRERVGGEAEKGAVAEAAAVHGETRCAGPKKVENLLKQLDEAKARLPPPVEADAPHDAPRHADAAFKADGPRLASGKPVQLCGMHLVINGNEAPRPPSQRPHTASELRRMMTELEESVDPKLVSMTREAAAAAEAQQRASAAEAITVSYVAPPTYAGWIAEKGFPGGEARLTAPKARAQRESERKHAVARLHNKHQLKLKLHDEAQIAKNLFGETTKEKEARLRRAQMLAETTAAHDQRTGVRSFMRHFGRNVFINVIAGGTQVFLVFTVLFHKDGTATLPPRSSAPQSVIIFAMLGVFGCLINIVCLTTIFALIVVQGVQSRTFHAIAKVVVCVLYIGKSSQLFALVSTLLYVPEMFDRILDSIDETDSSTMYIAVIQFGCAVMLLPSVIYAFVSAHKLSRHELALICTRQALQKTYGRNIELHQAICGVAGLIFNLTFYNRAYEIKGDHSLLTLVYVLGGLLAAGVITLALCHRFVLVHLQSYELQASSFEQDKENILQALRLKLKDGNACVVEHCVEKPKLIGLRGNLVGNGVDGSGMVTVLIEGNEYKMQEFQLVPDINPKRKAELEHMTDLKMAELEYRLDKKRHWLVYMMIFYLVASQAYTGVQVVGIASILKWEDPGAVLIYDAIVEKGKEELTSPSPLPALNTSIAPKDCIADILTLTPEQTAACTNVQGILCFMWELCSNNVSQVPNPDFCGSCVIPQGPGQPGRSAFGDLIIGAVIGALVGGLFAVQGSRWSSNGRMRSRTALTCTGFFGAFIAACAGAVCSYLLFAELESNEGRCRHIDLDETTPAVDRLPNRCVQQLGSHYVDDSFSTNARGCLISTAVTAVFFSFESSMLLARKIHEENRNKFGAFVVLISCTYSLIACVIWVGAKIAHDQGVLQPLTDYTNDITATGRRIADQFGRDSPIYFNQTHALDRQTELAGNLWLDSSFVYVVAGAAAIIQVVGIYFATCARSTVWMEGTRVIMIVNSFVMAVFIFVTYLALYAFHVLHNMLGFMIVPSVLGYFYALFFVLQSDIWLIPENLSSIQYWLTLFFRMAPMLLMVCFGLGAALYLAHERVLGASLMALSGAIMLAAMSVFTTLRCNELLDHLMDAVLLARHLRIVQFFFPLVDTNDDFDEKAEQKTESSSTTQRTHSGDHDDEKSSKSSYFSDEVP</sequence>
<keyword evidence="2" id="KW-0472">Membrane</keyword>
<dbReference type="AlphaFoldDB" id="A0AB34JMK4"/>
<feature type="transmembrane region" description="Helical" evidence="2">
    <location>
        <begin position="389"/>
        <end position="413"/>
    </location>
</feature>
<feature type="transmembrane region" description="Helical" evidence="2">
    <location>
        <begin position="1068"/>
        <end position="1091"/>
    </location>
</feature>
<protein>
    <submittedName>
        <fullName evidence="3">Uncharacterized protein</fullName>
    </submittedName>
</protein>
<feature type="transmembrane region" description="Helical" evidence="2">
    <location>
        <begin position="470"/>
        <end position="492"/>
    </location>
</feature>
<evidence type="ECO:0000256" key="1">
    <source>
        <dbReference type="SAM" id="MobiDB-lite"/>
    </source>
</evidence>
<feature type="transmembrane region" description="Helical" evidence="2">
    <location>
        <begin position="813"/>
        <end position="833"/>
    </location>
</feature>
<feature type="transmembrane region" description="Helical" evidence="2">
    <location>
        <begin position="953"/>
        <end position="975"/>
    </location>
</feature>
<feature type="transmembrane region" description="Helical" evidence="2">
    <location>
        <begin position="521"/>
        <end position="538"/>
    </location>
</feature>
<feature type="transmembrane region" description="Helical" evidence="2">
    <location>
        <begin position="1164"/>
        <end position="1186"/>
    </location>
</feature>
<feature type="transmembrane region" description="Helical" evidence="2">
    <location>
        <begin position="425"/>
        <end position="450"/>
    </location>
</feature>
<reference evidence="3 4" key="1">
    <citation type="journal article" date="2024" name="Science">
        <title>Giant polyketide synthase enzymes in the biosynthesis of giant marine polyether toxins.</title>
        <authorList>
            <person name="Fallon T.R."/>
            <person name="Shende V.V."/>
            <person name="Wierzbicki I.H."/>
            <person name="Pendleton A.L."/>
            <person name="Watervoot N.F."/>
            <person name="Auber R.P."/>
            <person name="Gonzalez D.J."/>
            <person name="Wisecaver J.H."/>
            <person name="Moore B.S."/>
        </authorList>
    </citation>
    <scope>NUCLEOTIDE SEQUENCE [LARGE SCALE GENOMIC DNA]</scope>
    <source>
        <strain evidence="3 4">12B1</strain>
    </source>
</reference>
<accession>A0AB34JMK4</accession>
<dbReference type="EMBL" id="JBGBPQ010000007">
    <property type="protein sequence ID" value="KAL1522173.1"/>
    <property type="molecule type" value="Genomic_DNA"/>
</dbReference>
<dbReference type="Proteomes" id="UP001515480">
    <property type="component" value="Unassembled WGS sequence"/>
</dbReference>
<feature type="compositionally biased region" description="Basic and acidic residues" evidence="1">
    <location>
        <begin position="1239"/>
        <end position="1249"/>
    </location>
</feature>
<gene>
    <name evidence="3" type="ORF">AB1Y20_021812</name>
</gene>